<dbReference type="EMBL" id="HBUE01141740">
    <property type="protein sequence ID" value="CAG6501083.1"/>
    <property type="molecule type" value="Transcribed_RNA"/>
</dbReference>
<evidence type="ECO:0000313" key="1">
    <source>
        <dbReference type="EMBL" id="CAG6552829.1"/>
    </source>
</evidence>
<dbReference type="EMBL" id="HBUE01355110">
    <property type="protein sequence ID" value="CAG6605164.1"/>
    <property type="molecule type" value="Transcribed_RNA"/>
</dbReference>
<dbReference type="EMBL" id="HBUE01141739">
    <property type="protein sequence ID" value="CAG6501082.1"/>
    <property type="molecule type" value="Transcribed_RNA"/>
</dbReference>
<dbReference type="AlphaFoldDB" id="A0A8D8IGM2"/>
<dbReference type="EMBL" id="HBUE01247924">
    <property type="protein sequence ID" value="CAG6552829.1"/>
    <property type="molecule type" value="Transcribed_RNA"/>
</dbReference>
<protein>
    <submittedName>
        <fullName evidence="1">(northern house mosquito) hypothetical protein</fullName>
    </submittedName>
</protein>
<dbReference type="EMBL" id="HBUE01247923">
    <property type="protein sequence ID" value="CAG6552827.1"/>
    <property type="molecule type" value="Transcribed_RNA"/>
</dbReference>
<reference evidence="1" key="1">
    <citation type="submission" date="2021-05" db="EMBL/GenBank/DDBJ databases">
        <authorList>
            <person name="Alioto T."/>
            <person name="Alioto T."/>
            <person name="Gomez Garrido J."/>
        </authorList>
    </citation>
    <scope>NUCLEOTIDE SEQUENCE</scope>
</reference>
<accession>A0A8D8IGM2</accession>
<dbReference type="EMBL" id="HBUE01141748">
    <property type="protein sequence ID" value="CAG6501085.1"/>
    <property type="molecule type" value="Transcribed_RNA"/>
</dbReference>
<name>A0A8D8IGM2_CULPI</name>
<organism evidence="1">
    <name type="scientific">Culex pipiens</name>
    <name type="common">House mosquito</name>
    <dbReference type="NCBI Taxonomy" id="7175"/>
    <lineage>
        <taxon>Eukaryota</taxon>
        <taxon>Metazoa</taxon>
        <taxon>Ecdysozoa</taxon>
        <taxon>Arthropoda</taxon>
        <taxon>Hexapoda</taxon>
        <taxon>Insecta</taxon>
        <taxon>Pterygota</taxon>
        <taxon>Neoptera</taxon>
        <taxon>Endopterygota</taxon>
        <taxon>Diptera</taxon>
        <taxon>Nematocera</taxon>
        <taxon>Culicoidea</taxon>
        <taxon>Culicidae</taxon>
        <taxon>Culicinae</taxon>
        <taxon>Culicini</taxon>
        <taxon>Culex</taxon>
        <taxon>Culex</taxon>
    </lineage>
</organism>
<dbReference type="EMBL" id="HBUE01355109">
    <property type="protein sequence ID" value="CAG6605162.1"/>
    <property type="molecule type" value="Transcribed_RNA"/>
</dbReference>
<proteinExistence type="predicted"/>
<dbReference type="EMBL" id="HBUE01141745">
    <property type="protein sequence ID" value="CAG6501084.1"/>
    <property type="molecule type" value="Transcribed_RNA"/>
</dbReference>
<sequence length="136" mass="15044">MLVFSSPPIGFQRSRDSSASRFETRWASRLFSRSRASLLRSSIASSCFVLWRSSRTLSMSSISSTSSSSGGGASRFARDSDLASCSSSVIWRRNLRRPSRFGLLRSLHLTVRNLTPALISLSNTLWTPAFSVSKMN</sequence>